<sequence>MAVDTDDEFQKELIALFAQEAQEWLQQIHVALDELQQGPPADRHLKLAHAIKAGLTNLGGSAATINLHEVEQASFAGLPLIEAVQNPSVPLSASAFLALCKQLGQIHDALTRATGVAFDAESATDNVGPVTVPAQEFQIALTDLIGRLAGSMAMPCHVTKTILAQIDGMTKHGVTHCDAASLREVLERGAEVEQAFAQLVQRIGPLVSDGIETMARTSGDEWDEAFPEWRAMTNQVAELWSVSQQVNAGEAMTFFTGLQSFLLLVTERRVRPPAAQFKRVEDRLRKMPGIIHEWVEAGRREREAIEALLPVA</sequence>
<evidence type="ECO:0000313" key="4">
    <source>
        <dbReference type="Proteomes" id="UP000248168"/>
    </source>
</evidence>
<dbReference type="GO" id="GO:0000160">
    <property type="term" value="P:phosphorelay signal transduction system"/>
    <property type="evidence" value="ECO:0007669"/>
    <property type="project" value="InterPro"/>
</dbReference>
<dbReference type="InterPro" id="IPR036641">
    <property type="entry name" value="HPT_dom_sf"/>
</dbReference>
<dbReference type="GO" id="GO:0004672">
    <property type="term" value="F:protein kinase activity"/>
    <property type="evidence" value="ECO:0007669"/>
    <property type="project" value="UniProtKB-ARBA"/>
</dbReference>
<organism evidence="3 4">
    <name type="scientific">Nitrospira lenta</name>
    <dbReference type="NCBI Taxonomy" id="1436998"/>
    <lineage>
        <taxon>Bacteria</taxon>
        <taxon>Pseudomonadati</taxon>
        <taxon>Nitrospirota</taxon>
        <taxon>Nitrospiria</taxon>
        <taxon>Nitrospirales</taxon>
        <taxon>Nitrospiraceae</taxon>
        <taxon>Nitrospira</taxon>
    </lineage>
</organism>
<dbReference type="Gene3D" id="1.20.120.160">
    <property type="entry name" value="HPT domain"/>
    <property type="match status" value="1"/>
</dbReference>
<dbReference type="EMBL" id="OUNR01000020">
    <property type="protein sequence ID" value="SPP66458.1"/>
    <property type="molecule type" value="Genomic_DNA"/>
</dbReference>
<keyword evidence="4" id="KW-1185">Reference proteome</keyword>
<dbReference type="OrthoDB" id="9790929at2"/>
<name>A0A330L9A7_9BACT</name>
<proteinExistence type="predicted"/>
<reference evidence="4" key="1">
    <citation type="submission" date="2018-04" db="EMBL/GenBank/DDBJ databases">
        <authorList>
            <person name="Lucker S."/>
            <person name="Sakoula D."/>
        </authorList>
    </citation>
    <scope>NUCLEOTIDE SEQUENCE [LARGE SCALE GENOMIC DNA]</scope>
</reference>
<evidence type="ECO:0000256" key="1">
    <source>
        <dbReference type="PROSITE-ProRule" id="PRU00110"/>
    </source>
</evidence>
<dbReference type="InterPro" id="IPR008207">
    <property type="entry name" value="Sig_transdc_His_kin_Hpt_dom"/>
</dbReference>
<dbReference type="AlphaFoldDB" id="A0A330L9A7"/>
<keyword evidence="1" id="KW-0597">Phosphoprotein</keyword>
<dbReference type="PROSITE" id="PS50894">
    <property type="entry name" value="HPT"/>
    <property type="match status" value="1"/>
</dbReference>
<evidence type="ECO:0000259" key="2">
    <source>
        <dbReference type="PROSITE" id="PS50894"/>
    </source>
</evidence>
<evidence type="ECO:0000313" key="3">
    <source>
        <dbReference type="EMBL" id="SPP66458.1"/>
    </source>
</evidence>
<protein>
    <recommendedName>
        <fullName evidence="2">HPt domain-containing protein</fullName>
    </recommendedName>
</protein>
<dbReference type="Proteomes" id="UP000248168">
    <property type="component" value="Unassembled WGS sequence"/>
</dbReference>
<accession>A0A330L9A7</accession>
<dbReference type="RefSeq" id="WP_121990618.1">
    <property type="nucleotide sequence ID" value="NZ_OUNR01000020.1"/>
</dbReference>
<dbReference type="InParanoid" id="A0A330L9A7"/>
<feature type="domain" description="HPt" evidence="2">
    <location>
        <begin position="6"/>
        <end position="106"/>
    </location>
</feature>
<dbReference type="SUPFAM" id="SSF47226">
    <property type="entry name" value="Histidine-containing phosphotransfer domain, HPT domain"/>
    <property type="match status" value="1"/>
</dbReference>
<feature type="modified residue" description="Phosphohistidine" evidence="1">
    <location>
        <position position="49"/>
    </location>
</feature>
<gene>
    <name evidence="3" type="ORF">NITLEN_70048</name>
</gene>